<feature type="compositionally biased region" description="Basic and acidic residues" evidence="2">
    <location>
        <begin position="456"/>
        <end position="480"/>
    </location>
</feature>
<evidence type="ECO:0000256" key="1">
    <source>
        <dbReference type="ARBA" id="ARBA00023186"/>
    </source>
</evidence>
<dbReference type="InterPro" id="IPR040400">
    <property type="entry name" value="BAG5/6/7/8"/>
</dbReference>
<sequence>MMPVSRYMDSNPLHGNQIPSAQHYQPNFEAIPPLMMADPSKPVAISQPWLYSNNFGGYSAPIYACCNHGNLHGFYSYAPCPPQLHCYGYHPSFPNAFPTHYVPPPHYLRELPRYDYDKPKDNDFHCCGCPNHSHNQTNGRSVKVEELPNVEKKMDDSLDPTKFKNYAYPVFWIPNEYLRNTEDRKPLESDAANREEPSQDVKLPNNVKPQEQEPRDWKGWFPLDMKNLQSLMQTSDGRRMQDQQYEDKMRQFPFPIDMKRLQSLMQDNDGRRMQDQQNEDKVRQIPCPVIWMPPYNNKAETEKEERQEIKLPSNDINKPQMVHVNSVGQIDPELKEKSSKQRSIPVKQMKAPKENNSECAERREEVASLKNAEDNETSKASGTSTKRESSTPLKSSKLPPVCLRVDPLPNKRKGNMSSRSPSPPGFKGKTQDTSEASVSSNLKAESQVQDSTLSSSKEEEAKKNRVEVVGRSGNKDEEQRSGSQIPIPISDSREQVSSSQTINNDVVSIIKEDEDFRDVDELTDKQANEEKEPTSRDGFYDGESKAVKKVLSHDEAALRIQSAYRGFEVRKWQSLKKLKQIAQVQEQVAEARNKICGLESSPNFENEKQKALIGETIMSLLLKLDTIQGLHPSLRDVRKSLARELVTLQEKLDLLAETKSSGDPSCDPRCLAGAEEEQSRAAREHPNDDMTNAVSGIKTKETSKPFLIVNEELKESEIEGQYEPPEATGSVHLDYTPTVGKLEELQRGTTDKKPAPSAEEEHNGTCIIESQQIEEVQPNIFSNLTSPAAVVNESKNAKVFAETDLLKELSVGVIDDDEPEKQDHDEIQKNEILPGGDARHEAIIDASEEQPVGVDNEGQVKNDESLLIQQVVELLNEEPSQSNASSPEKELPVQGESDQQHMEGFDEDLSILELMNWVKVEREDDNVFLGNTIPEGDVAQAQALEINNKNELVNGSQHEERQTVSYILQKESDEEVQKGVSQGIIDIDTSSASEATTAENLCQAKELRIGGEQDNAGQPTGEGAEEELIHQDLGIASNSRKVVNQSNVVENYEAQSGAGEQICPLLTEHDEKKKEVLPVSLANNQLPIEEHENEDHEKLIEENKKMRKMVEKLTEEGKKQLDVINNLTGRVQDLEKKLSRKKMMTGRRKRATSSLSCATSSSKSRKRGSC</sequence>
<feature type="compositionally biased region" description="Basic and acidic residues" evidence="2">
    <location>
        <begin position="741"/>
        <end position="763"/>
    </location>
</feature>
<dbReference type="PANTHER" id="PTHR33322">
    <property type="entry name" value="BAG DOMAIN CONTAINING PROTEIN, EXPRESSED"/>
    <property type="match status" value="1"/>
</dbReference>
<dbReference type="InterPro" id="IPR036533">
    <property type="entry name" value="BAG_dom_sf"/>
</dbReference>
<dbReference type="EMBL" id="EQ973775">
    <property type="protein sequence ID" value="EEF50611.1"/>
    <property type="molecule type" value="Genomic_DNA"/>
</dbReference>
<feature type="region of interest" description="Disordered" evidence="2">
    <location>
        <begin position="186"/>
        <end position="218"/>
    </location>
</feature>
<dbReference type="CDD" id="cd23767">
    <property type="entry name" value="IQCD"/>
    <property type="match status" value="1"/>
</dbReference>
<dbReference type="PROSITE" id="PS51035">
    <property type="entry name" value="BAG"/>
    <property type="match status" value="1"/>
</dbReference>
<keyword evidence="5" id="KW-1185">Reference proteome</keyword>
<feature type="compositionally biased region" description="Low complexity" evidence="2">
    <location>
        <begin position="1152"/>
        <end position="1162"/>
    </location>
</feature>
<feature type="region of interest" description="Disordered" evidence="2">
    <location>
        <begin position="658"/>
        <end position="693"/>
    </location>
</feature>
<reference evidence="5" key="1">
    <citation type="journal article" date="2010" name="Nat. Biotechnol.">
        <title>Draft genome sequence of the oilseed species Ricinus communis.</title>
        <authorList>
            <person name="Chan A.P."/>
            <person name="Crabtree J."/>
            <person name="Zhao Q."/>
            <person name="Lorenzi H."/>
            <person name="Orvis J."/>
            <person name="Puiu D."/>
            <person name="Melake-Berhan A."/>
            <person name="Jones K.M."/>
            <person name="Redman J."/>
            <person name="Chen G."/>
            <person name="Cahoon E.B."/>
            <person name="Gedil M."/>
            <person name="Stanke M."/>
            <person name="Haas B.J."/>
            <person name="Wortman J.R."/>
            <person name="Fraser-Liggett C.M."/>
            <person name="Ravel J."/>
            <person name="Rabinowicz P.D."/>
        </authorList>
    </citation>
    <scope>NUCLEOTIDE SEQUENCE [LARGE SCALE GENOMIC DNA]</scope>
    <source>
        <strain evidence="5">cv. Hale</strain>
    </source>
</reference>
<dbReference type="FunCoup" id="B9RE03">
    <property type="interactions" value="75"/>
</dbReference>
<evidence type="ECO:0000256" key="2">
    <source>
        <dbReference type="SAM" id="MobiDB-lite"/>
    </source>
</evidence>
<organism evidence="4 5">
    <name type="scientific">Ricinus communis</name>
    <name type="common">Castor bean</name>
    <dbReference type="NCBI Taxonomy" id="3988"/>
    <lineage>
        <taxon>Eukaryota</taxon>
        <taxon>Viridiplantae</taxon>
        <taxon>Streptophyta</taxon>
        <taxon>Embryophyta</taxon>
        <taxon>Tracheophyta</taxon>
        <taxon>Spermatophyta</taxon>
        <taxon>Magnoliopsida</taxon>
        <taxon>eudicotyledons</taxon>
        <taxon>Gunneridae</taxon>
        <taxon>Pentapetalae</taxon>
        <taxon>rosids</taxon>
        <taxon>fabids</taxon>
        <taxon>Malpighiales</taxon>
        <taxon>Euphorbiaceae</taxon>
        <taxon>Acalyphoideae</taxon>
        <taxon>Acalypheae</taxon>
        <taxon>Ricinus</taxon>
    </lineage>
</organism>
<feature type="region of interest" description="Disordered" evidence="2">
    <location>
        <begin position="740"/>
        <end position="763"/>
    </location>
</feature>
<dbReference type="SUPFAM" id="SSF63491">
    <property type="entry name" value="BAG domain"/>
    <property type="match status" value="1"/>
</dbReference>
<dbReference type="KEGG" id="rcu:8286708"/>
<dbReference type="PROSITE" id="PS50096">
    <property type="entry name" value="IQ"/>
    <property type="match status" value="1"/>
</dbReference>
<feature type="region of interest" description="Disordered" evidence="2">
    <location>
        <begin position="874"/>
        <end position="904"/>
    </location>
</feature>
<feature type="compositionally biased region" description="Basic and acidic residues" evidence="2">
    <location>
        <begin position="186"/>
        <end position="199"/>
    </location>
</feature>
<feature type="domain" description="BAG" evidence="3">
    <location>
        <begin position="580"/>
        <end position="656"/>
    </location>
</feature>
<feature type="compositionally biased region" description="Low complexity" evidence="2">
    <location>
        <begin position="390"/>
        <end position="400"/>
    </location>
</feature>
<proteinExistence type="predicted"/>
<dbReference type="Pfam" id="PF02179">
    <property type="entry name" value="BAG"/>
    <property type="match status" value="1"/>
</dbReference>
<feature type="region of interest" description="Disordered" evidence="2">
    <location>
        <begin position="293"/>
        <end position="540"/>
    </location>
</feature>
<dbReference type="PANTHER" id="PTHR33322:SF16">
    <property type="entry name" value="BAG FAMILY MOLECULAR CHAPERONE REGULATOR 6"/>
    <property type="match status" value="1"/>
</dbReference>
<evidence type="ECO:0000313" key="4">
    <source>
        <dbReference type="EMBL" id="EEF50611.1"/>
    </source>
</evidence>
<feature type="compositionally biased region" description="Basic and acidic residues" evidence="2">
    <location>
        <begin position="677"/>
        <end position="688"/>
    </location>
</feature>
<dbReference type="eggNOG" id="ENOG502QRHM">
    <property type="taxonomic scope" value="Eukaryota"/>
</dbReference>
<dbReference type="FunFam" id="1.20.58.120:FF:000010">
    <property type="entry name" value="BAG family molecular chaperone regulator 6"/>
    <property type="match status" value="1"/>
</dbReference>
<feature type="compositionally biased region" description="Basic and acidic residues" evidence="2">
    <location>
        <begin position="351"/>
        <end position="377"/>
    </location>
</feature>
<feature type="compositionally biased region" description="Basic and acidic residues" evidence="2">
    <location>
        <begin position="519"/>
        <end position="540"/>
    </location>
</feature>
<feature type="compositionally biased region" description="Polar residues" evidence="2">
    <location>
        <begin position="495"/>
        <end position="506"/>
    </location>
</feature>
<dbReference type="SMART" id="SM00264">
    <property type="entry name" value="BAG"/>
    <property type="match status" value="1"/>
</dbReference>
<keyword evidence="1" id="KW-0143">Chaperone</keyword>
<dbReference type="STRING" id="3988.B9RE03"/>
<dbReference type="GO" id="GO:0006457">
    <property type="term" value="P:protein folding"/>
    <property type="evidence" value="ECO:0000318"/>
    <property type="project" value="GO_Central"/>
</dbReference>
<protein>
    <recommendedName>
        <fullName evidence="3">BAG domain-containing protein</fullName>
    </recommendedName>
</protein>
<dbReference type="Proteomes" id="UP000008311">
    <property type="component" value="Unassembled WGS sequence"/>
</dbReference>
<feature type="region of interest" description="Disordered" evidence="2">
    <location>
        <begin position="812"/>
        <end position="836"/>
    </location>
</feature>
<feature type="compositionally biased region" description="Basic and acidic residues" evidence="2">
    <location>
        <begin position="299"/>
        <end position="309"/>
    </location>
</feature>
<dbReference type="Gene3D" id="1.20.58.120">
    <property type="entry name" value="BAG domain"/>
    <property type="match status" value="1"/>
</dbReference>
<name>B9RE03_RICCO</name>
<dbReference type="OrthoDB" id="787121at2759"/>
<gene>
    <name evidence="4" type="ORF">RCOM_1617200</name>
</gene>
<feature type="region of interest" description="Disordered" evidence="2">
    <location>
        <begin position="1134"/>
        <end position="1170"/>
    </location>
</feature>
<evidence type="ECO:0000313" key="5">
    <source>
        <dbReference type="Proteomes" id="UP000008311"/>
    </source>
</evidence>
<dbReference type="GO" id="GO:0051087">
    <property type="term" value="F:protein-folding chaperone binding"/>
    <property type="evidence" value="ECO:0007669"/>
    <property type="project" value="InterPro"/>
</dbReference>
<dbReference type="OMA" id="ESHHNER"/>
<feature type="compositionally biased region" description="Polar residues" evidence="2">
    <location>
        <begin position="431"/>
        <end position="455"/>
    </location>
</feature>
<dbReference type="InParanoid" id="B9RE03"/>
<dbReference type="AlphaFoldDB" id="B9RE03"/>
<feature type="compositionally biased region" description="Basic residues" evidence="2">
    <location>
        <begin position="1138"/>
        <end position="1151"/>
    </location>
</feature>
<dbReference type="InterPro" id="IPR003103">
    <property type="entry name" value="BAG_domain"/>
</dbReference>
<evidence type="ECO:0000259" key="3">
    <source>
        <dbReference type="PROSITE" id="PS51035"/>
    </source>
</evidence>
<accession>B9RE03</accession>